<comment type="caution">
    <text evidence="2">The sequence shown here is derived from an EMBL/GenBank/DDBJ whole genome shotgun (WGS) entry which is preliminary data.</text>
</comment>
<evidence type="ECO:0000313" key="2">
    <source>
        <dbReference type="EMBL" id="GHO55877.1"/>
    </source>
</evidence>
<dbReference type="EMBL" id="BNJG01000002">
    <property type="protein sequence ID" value="GHO55877.1"/>
    <property type="molecule type" value="Genomic_DNA"/>
</dbReference>
<keyword evidence="3" id="KW-1185">Reference proteome</keyword>
<reference evidence="2 3" key="1">
    <citation type="journal article" date="2021" name="Int. J. Syst. Evol. Microbiol.">
        <title>Reticulibacter mediterranei gen. nov., sp. nov., within the new family Reticulibacteraceae fam. nov., and Ktedonospora formicarum gen. nov., sp. nov., Ktedonobacter robiniae sp. nov., Dictyobacter formicarum sp. nov. and Dictyobacter arantiisoli sp. nov., belonging to the class Ktedonobacteria.</title>
        <authorList>
            <person name="Yabe S."/>
            <person name="Zheng Y."/>
            <person name="Wang C.M."/>
            <person name="Sakai Y."/>
            <person name="Abe K."/>
            <person name="Yokota A."/>
            <person name="Donadio S."/>
            <person name="Cavaletti L."/>
            <person name="Monciardini P."/>
        </authorList>
    </citation>
    <scope>NUCLEOTIDE SEQUENCE [LARGE SCALE GENOMIC DNA]</scope>
    <source>
        <strain evidence="2 3">SOSP1-30</strain>
    </source>
</reference>
<sequence>MGAQRLKQHRDEACGQQGDHEVTPRLQNGAQSAYHQRVEAEDTDGESTIDQRAVDNDIDIP</sequence>
<accession>A0ABQ3UTH3</accession>
<feature type="compositionally biased region" description="Polar residues" evidence="1">
    <location>
        <begin position="25"/>
        <end position="34"/>
    </location>
</feature>
<feature type="region of interest" description="Disordered" evidence="1">
    <location>
        <begin position="1"/>
        <end position="61"/>
    </location>
</feature>
<feature type="compositionally biased region" description="Basic and acidic residues" evidence="1">
    <location>
        <begin position="9"/>
        <end position="23"/>
    </location>
</feature>
<organism evidence="2 3">
    <name type="scientific">Ktedonobacter robiniae</name>
    <dbReference type="NCBI Taxonomy" id="2778365"/>
    <lineage>
        <taxon>Bacteria</taxon>
        <taxon>Bacillati</taxon>
        <taxon>Chloroflexota</taxon>
        <taxon>Ktedonobacteria</taxon>
        <taxon>Ktedonobacterales</taxon>
        <taxon>Ktedonobacteraceae</taxon>
        <taxon>Ktedonobacter</taxon>
    </lineage>
</organism>
<name>A0ABQ3UTH3_9CHLR</name>
<protein>
    <submittedName>
        <fullName evidence="2">Uncharacterized protein</fullName>
    </submittedName>
</protein>
<evidence type="ECO:0000256" key="1">
    <source>
        <dbReference type="SAM" id="MobiDB-lite"/>
    </source>
</evidence>
<gene>
    <name evidence="2" type="ORF">KSB_43520</name>
</gene>
<proteinExistence type="predicted"/>
<dbReference type="Proteomes" id="UP000654345">
    <property type="component" value="Unassembled WGS sequence"/>
</dbReference>
<evidence type="ECO:0000313" key="3">
    <source>
        <dbReference type="Proteomes" id="UP000654345"/>
    </source>
</evidence>